<keyword evidence="13" id="KW-0346">Stress response</keyword>
<dbReference type="EMBL" id="CAXAMM010044351">
    <property type="protein sequence ID" value="CAK9114370.1"/>
    <property type="molecule type" value="Genomic_DNA"/>
</dbReference>
<dbReference type="InterPro" id="IPR029048">
    <property type="entry name" value="HSP70_C_sf"/>
</dbReference>
<comment type="cofactor">
    <cofactor evidence="1">
        <name>L-ascorbate</name>
        <dbReference type="ChEBI" id="CHEBI:38290"/>
    </cofactor>
</comment>
<dbReference type="SMART" id="SM00028">
    <property type="entry name" value="TPR"/>
    <property type="match status" value="3"/>
</dbReference>
<organism evidence="13 14">
    <name type="scientific">Durusdinium trenchii</name>
    <dbReference type="NCBI Taxonomy" id="1381693"/>
    <lineage>
        <taxon>Eukaryota</taxon>
        <taxon>Sar</taxon>
        <taxon>Alveolata</taxon>
        <taxon>Dinophyceae</taxon>
        <taxon>Suessiales</taxon>
        <taxon>Symbiodiniaceae</taxon>
        <taxon>Durusdinium</taxon>
    </lineage>
</organism>
<evidence type="ECO:0000256" key="11">
    <source>
        <dbReference type="SAM" id="MobiDB-lite"/>
    </source>
</evidence>
<dbReference type="Gene3D" id="1.25.40.10">
    <property type="entry name" value="Tetratricopeptide repeat domain"/>
    <property type="match status" value="1"/>
</dbReference>
<keyword evidence="4" id="KW-0256">Endoplasmic reticulum</keyword>
<dbReference type="Gene3D" id="3.30.30.30">
    <property type="match status" value="1"/>
</dbReference>
<evidence type="ECO:0000313" key="14">
    <source>
        <dbReference type="Proteomes" id="UP001642464"/>
    </source>
</evidence>
<dbReference type="InterPro" id="IPR005123">
    <property type="entry name" value="Oxoglu/Fe-dep_dioxygenase_dom"/>
</dbReference>
<evidence type="ECO:0000256" key="1">
    <source>
        <dbReference type="ARBA" id="ARBA00001961"/>
    </source>
</evidence>
<dbReference type="InterPro" id="IPR035979">
    <property type="entry name" value="RBD_domain_sf"/>
</dbReference>
<dbReference type="Gene3D" id="1.20.1270.10">
    <property type="match status" value="1"/>
</dbReference>
<name>A0ABP0SPP1_9DINO</name>
<evidence type="ECO:0000256" key="9">
    <source>
        <dbReference type="ARBA" id="ARBA00023180"/>
    </source>
</evidence>
<dbReference type="SUPFAM" id="SSF53067">
    <property type="entry name" value="Actin-like ATPase domain"/>
    <property type="match status" value="2"/>
</dbReference>
<dbReference type="Gene3D" id="3.90.640.10">
    <property type="entry name" value="Actin, Chain A, domain 4"/>
    <property type="match status" value="1"/>
</dbReference>
<evidence type="ECO:0000313" key="13">
    <source>
        <dbReference type="EMBL" id="CAK9114370.1"/>
    </source>
</evidence>
<dbReference type="Pfam" id="PF00012">
    <property type="entry name" value="HSP70"/>
    <property type="match status" value="1"/>
</dbReference>
<dbReference type="InterPro" id="IPR044862">
    <property type="entry name" value="Pro_4_hyd_alph_FE2OG_OXY"/>
</dbReference>
<evidence type="ECO:0000256" key="5">
    <source>
        <dbReference type="ARBA" id="ARBA00022840"/>
    </source>
</evidence>
<dbReference type="PANTHER" id="PTHR45639">
    <property type="entry name" value="HSC70CB, ISOFORM G-RELATED"/>
    <property type="match status" value="1"/>
</dbReference>
<dbReference type="Gene3D" id="3.30.420.40">
    <property type="match status" value="2"/>
</dbReference>
<keyword evidence="5" id="KW-0067">ATP-binding</keyword>
<dbReference type="InterPro" id="IPR013126">
    <property type="entry name" value="Hsp_70_fam"/>
</dbReference>
<dbReference type="PROSITE" id="PS51471">
    <property type="entry name" value="FE2OG_OXY"/>
    <property type="match status" value="1"/>
</dbReference>
<evidence type="ECO:0000256" key="8">
    <source>
        <dbReference type="ARBA" id="ARBA00023004"/>
    </source>
</evidence>
<dbReference type="PANTHER" id="PTHR45639:SF28">
    <property type="entry name" value="HEAT SHOCK PROTEIN-LIKE PROTEIN"/>
    <property type="match status" value="1"/>
</dbReference>
<dbReference type="InterPro" id="IPR043129">
    <property type="entry name" value="ATPase_NBD"/>
</dbReference>
<reference evidence="13 14" key="1">
    <citation type="submission" date="2024-02" db="EMBL/GenBank/DDBJ databases">
        <authorList>
            <person name="Chen Y."/>
            <person name="Shah S."/>
            <person name="Dougan E. K."/>
            <person name="Thang M."/>
            <person name="Chan C."/>
        </authorList>
    </citation>
    <scope>NUCLEOTIDE SEQUENCE [LARGE SCALE GENOMIC DNA]</scope>
</reference>
<keyword evidence="2" id="KW-0479">Metal-binding</keyword>
<keyword evidence="9" id="KW-0325">Glycoprotein</keyword>
<dbReference type="SUPFAM" id="SSF54928">
    <property type="entry name" value="RNA-binding domain, RBD"/>
    <property type="match status" value="1"/>
</dbReference>
<keyword evidence="8" id="KW-0408">Iron</keyword>
<dbReference type="Pfam" id="PF13640">
    <property type="entry name" value="2OG-FeII_Oxy_3"/>
    <property type="match status" value="1"/>
</dbReference>
<dbReference type="InterPro" id="IPR011990">
    <property type="entry name" value="TPR-like_helical_dom_sf"/>
</dbReference>
<sequence>MTFSERWCRCGRHHRRQEPNAITINTNDVSGRSTPSAVSYDGKLRHVGVNAEGRLMSAPKQTLSQLVLALSGNTMAKRAEKYQWLFPFQEDGRLGPVTFDGDDFAVHPAMPLASLLRTLSSYAGTTKPKQLCVAVPDFFTDAELATVSDAVKLCELAAGEAHLLRHSSAVAMAFGHSQGSKLFPEGAESRTVGFVDVGSSHGTVSVVKFYRKEDGETFSECLYRCSEEELGVQSMVRCLLSEAISRIEQKHKCKVLLKTKSGIRLSNEVVHALKQLSMLPDAELGLEAFLPEGPEGPEIDVSVPLTRHIFETAAAEVLKRLKEALVEALAFQPEAFELLGGGSRIPAVQARVKEVAGELPLRFGLDGASCVATGAAAWAAGRRWVDALDVPMEGLAPDVLESIREQEAKMEAIHSEEVKRLEKRNALESYVYQVRDWMNGKDGNLLNPEVINPYLDKVVLWFEDADMAEEPTTFQAYSDKLSEVDEFIKKEGAPYFEKKAKDFEDQEKEIENAAAAERERRKEHGMDFDKDERVMKKEDRMRLAQKNKDEGNDMFKAQKFDDAVRRYKKAIEHVSRPEVQSNLTPEEAEEAKKIKVSCHLNSAQCYIKAGEAATQSGGKNAAEPFYKKARTSCDDVLELDASSIKAIFRRSLCYEKLGELEDALKDIKKGLGVAPEDADLKKSQDRLQKLLKLRFNLGVVKPEMNHRTRDGSYGRVADVHIPNEPLTRCHKGYAFVTMTTASEAQARLGQGLLVEVAKRSTAYAKTPGIYLGKSTRRGRLRRSAMRVRQCLPRPAEPGLLRDEAVYGSTGHRTPRGSLGVGVEPGGEPLTEEDPVPSPSRRCEAGPPMPPMPVKMKEVTSSPRSRISQLEAANVRAAAQQTADSLLLQFQRQGEFRGVVSAGFADPHNADADAKRPEASQCLQSALELLSPHRKPTKAAGTDPFGALKDDFPQRGVQVPIPDAAWVAPPWPGALVALVAPEEFKNPSTFLQDSQWLEAVVLQLRLGEMHMEQRVYGDPAVKSGHQRPESMQDRRDLQRGRHVAWCSAPLVLSVALSAWSLSAFSFTGEAKDDGRLGHDGSDEAVAFLERLEESRGVEAELFGSLDLLSPKGVPSEEAVPLGRWALQPPSIGRSNEWDTWDYLQALLGERWWGAYAWEYWRFLCHPRSPAASSSLRAVQEAAVASGWWRQPEHRRTITGMLKTHGFLVLDNFLPASLAEQLCSVASRALQQKQFGQGKLSTGASFARGDAVLWVNTRDPAAEALENMRPEEGQSSASIPELKEVLEQIDTLVAEILAPEFPERMGCIRTRSHAMFTCYPGAREAAELVDAQGESWAGPCASSSARGYLRHLDNERAKGHCGRILTTILYLNPDWQPSDGGGIRLFEVKPPLQVRAELLPHANRLLCFWADEIPHEVLPPKRDRFACTFWYLDRDADPSSVPFEKAPNALAAKAAGAAFLD</sequence>
<dbReference type="SMART" id="SM00702">
    <property type="entry name" value="P4Hc"/>
    <property type="match status" value="1"/>
</dbReference>
<keyword evidence="10" id="KW-0802">TPR repeat</keyword>
<evidence type="ECO:0000256" key="7">
    <source>
        <dbReference type="ARBA" id="ARBA00023002"/>
    </source>
</evidence>
<evidence type="ECO:0000256" key="10">
    <source>
        <dbReference type="PROSITE-ProRule" id="PRU00339"/>
    </source>
</evidence>
<dbReference type="InterPro" id="IPR006620">
    <property type="entry name" value="Pro_4_hyd_alph"/>
</dbReference>
<feature type="region of interest" description="Disordered" evidence="11">
    <location>
        <begin position="806"/>
        <end position="856"/>
    </location>
</feature>
<feature type="domain" description="Fe2OG dioxygenase" evidence="12">
    <location>
        <begin position="1308"/>
        <end position="1431"/>
    </location>
</feature>
<dbReference type="Proteomes" id="UP001642464">
    <property type="component" value="Unassembled WGS sequence"/>
</dbReference>
<comment type="caution">
    <text evidence="13">The sequence shown here is derived from an EMBL/GenBank/DDBJ whole genome shotgun (WGS) entry which is preliminary data.</text>
</comment>
<dbReference type="SUPFAM" id="SSF48452">
    <property type="entry name" value="TPR-like"/>
    <property type="match status" value="1"/>
</dbReference>
<protein>
    <submittedName>
        <fullName evidence="13">Heat shock protein 105 kDa (Antigen NY-CO-25) (Heat shock 110 kDa protein)</fullName>
    </submittedName>
</protein>
<keyword evidence="7" id="KW-0560">Oxidoreductase</keyword>
<gene>
    <name evidence="13" type="ORF">SCF082_LOCUS52992</name>
</gene>
<dbReference type="PROSITE" id="PS50005">
    <property type="entry name" value="TPR"/>
    <property type="match status" value="1"/>
</dbReference>
<evidence type="ECO:0000256" key="6">
    <source>
        <dbReference type="ARBA" id="ARBA00022964"/>
    </source>
</evidence>
<dbReference type="InterPro" id="IPR019734">
    <property type="entry name" value="TPR_rpt"/>
</dbReference>
<evidence type="ECO:0000256" key="3">
    <source>
        <dbReference type="ARBA" id="ARBA00022741"/>
    </source>
</evidence>
<feature type="repeat" description="TPR" evidence="10">
    <location>
        <begin position="644"/>
        <end position="677"/>
    </location>
</feature>
<keyword evidence="14" id="KW-1185">Reference proteome</keyword>
<dbReference type="Gene3D" id="2.60.120.620">
    <property type="entry name" value="q2cbj1_9rhob like domain"/>
    <property type="match status" value="1"/>
</dbReference>
<proteinExistence type="predicted"/>
<evidence type="ECO:0000259" key="12">
    <source>
        <dbReference type="PROSITE" id="PS51471"/>
    </source>
</evidence>
<keyword evidence="3" id="KW-0547">Nucleotide-binding</keyword>
<keyword evidence="6" id="KW-0223">Dioxygenase</keyword>
<accession>A0ABP0SPP1</accession>
<evidence type="ECO:0000256" key="2">
    <source>
        <dbReference type="ARBA" id="ARBA00022723"/>
    </source>
</evidence>
<evidence type="ECO:0000256" key="4">
    <source>
        <dbReference type="ARBA" id="ARBA00022824"/>
    </source>
</evidence>